<dbReference type="AlphaFoldDB" id="A0A834IAQ3"/>
<keyword evidence="3" id="KW-1185">Reference proteome</keyword>
<evidence type="ECO:0000256" key="1">
    <source>
        <dbReference type="SAM" id="MobiDB-lite"/>
    </source>
</evidence>
<dbReference type="EMBL" id="JAACXV010007464">
    <property type="protein sequence ID" value="KAF7276319.1"/>
    <property type="molecule type" value="Genomic_DNA"/>
</dbReference>
<proteinExistence type="predicted"/>
<organism evidence="2 3">
    <name type="scientific">Rhynchophorus ferrugineus</name>
    <name type="common">Red palm weevil</name>
    <name type="synonym">Curculio ferrugineus</name>
    <dbReference type="NCBI Taxonomy" id="354439"/>
    <lineage>
        <taxon>Eukaryota</taxon>
        <taxon>Metazoa</taxon>
        <taxon>Ecdysozoa</taxon>
        <taxon>Arthropoda</taxon>
        <taxon>Hexapoda</taxon>
        <taxon>Insecta</taxon>
        <taxon>Pterygota</taxon>
        <taxon>Neoptera</taxon>
        <taxon>Endopterygota</taxon>
        <taxon>Coleoptera</taxon>
        <taxon>Polyphaga</taxon>
        <taxon>Cucujiformia</taxon>
        <taxon>Curculionidae</taxon>
        <taxon>Dryophthorinae</taxon>
        <taxon>Rhynchophorus</taxon>
    </lineage>
</organism>
<accession>A0A834IAQ3</accession>
<gene>
    <name evidence="2" type="ORF">GWI33_010506</name>
</gene>
<feature type="region of interest" description="Disordered" evidence="1">
    <location>
        <begin position="1"/>
        <end position="25"/>
    </location>
</feature>
<reference evidence="2" key="1">
    <citation type="submission" date="2020-08" db="EMBL/GenBank/DDBJ databases">
        <title>Genome sequencing and assembly of the red palm weevil Rhynchophorus ferrugineus.</title>
        <authorList>
            <person name="Dias G.B."/>
            <person name="Bergman C.M."/>
            <person name="Manee M."/>
        </authorList>
    </citation>
    <scope>NUCLEOTIDE SEQUENCE</scope>
    <source>
        <strain evidence="2">AA-2017</strain>
        <tissue evidence="2">Whole larva</tissue>
    </source>
</reference>
<comment type="caution">
    <text evidence="2">The sequence shown here is derived from an EMBL/GenBank/DDBJ whole genome shotgun (WGS) entry which is preliminary data.</text>
</comment>
<dbReference type="Proteomes" id="UP000625711">
    <property type="component" value="Unassembled WGS sequence"/>
</dbReference>
<name>A0A834IAQ3_RHYFE</name>
<sequence>MLGNGVETHVRADRRTRRIQTPDQTGERGVGIAICVRRAKGGATEKVDAPRQLLVLMEIVVGMAKTVLKVYDDNLAPAR</sequence>
<evidence type="ECO:0000313" key="3">
    <source>
        <dbReference type="Proteomes" id="UP000625711"/>
    </source>
</evidence>
<evidence type="ECO:0000313" key="2">
    <source>
        <dbReference type="EMBL" id="KAF7276319.1"/>
    </source>
</evidence>
<protein>
    <submittedName>
        <fullName evidence="2">Uncharacterized protein</fullName>
    </submittedName>
</protein>